<dbReference type="Proteomes" id="UP000467148">
    <property type="component" value="Chromosome"/>
</dbReference>
<name>A0A7I7T2G8_9MYCO</name>
<dbReference type="PANTHER" id="PTHR33371">
    <property type="entry name" value="INTERMEMBRANE PHOSPHOLIPID TRANSPORT SYSTEM BINDING PROTEIN MLAD-RELATED"/>
    <property type="match status" value="1"/>
</dbReference>
<feature type="domain" description="Mce/MlaD" evidence="2">
    <location>
        <begin position="37"/>
        <end position="110"/>
    </location>
</feature>
<keyword evidence="1" id="KW-0175">Coiled coil</keyword>
<organism evidence="3 4">
    <name type="scientific">Mycolicibacterium helvum</name>
    <dbReference type="NCBI Taxonomy" id="1534349"/>
    <lineage>
        <taxon>Bacteria</taxon>
        <taxon>Bacillati</taxon>
        <taxon>Actinomycetota</taxon>
        <taxon>Actinomycetes</taxon>
        <taxon>Mycobacteriales</taxon>
        <taxon>Mycobacteriaceae</taxon>
        <taxon>Mycolicibacterium</taxon>
    </lineage>
</organism>
<gene>
    <name evidence="3" type="ORF">MHEL_09120</name>
</gene>
<proteinExistence type="predicted"/>
<evidence type="ECO:0000259" key="2">
    <source>
        <dbReference type="Pfam" id="PF02470"/>
    </source>
</evidence>
<keyword evidence="4" id="KW-1185">Reference proteome</keyword>
<dbReference type="PANTHER" id="PTHR33371:SF18">
    <property type="entry name" value="MCE-FAMILY PROTEIN MCE3C"/>
    <property type="match status" value="1"/>
</dbReference>
<reference evidence="3 4" key="1">
    <citation type="journal article" date="2019" name="Emerg. Microbes Infect.">
        <title>Comprehensive subspecies identification of 175 nontuberculous mycobacteria species based on 7547 genomic profiles.</title>
        <authorList>
            <person name="Matsumoto Y."/>
            <person name="Kinjo T."/>
            <person name="Motooka D."/>
            <person name="Nabeya D."/>
            <person name="Jung N."/>
            <person name="Uechi K."/>
            <person name="Horii T."/>
            <person name="Iida T."/>
            <person name="Fujita J."/>
            <person name="Nakamura S."/>
        </authorList>
    </citation>
    <scope>NUCLEOTIDE SEQUENCE [LARGE SCALE GENOMIC DNA]</scope>
    <source>
        <strain evidence="3 4">JCM 30396</strain>
    </source>
</reference>
<dbReference type="Pfam" id="PF02470">
    <property type="entry name" value="MlaD"/>
    <property type="match status" value="1"/>
</dbReference>
<evidence type="ECO:0000313" key="3">
    <source>
        <dbReference type="EMBL" id="BBY62669.1"/>
    </source>
</evidence>
<dbReference type="KEGG" id="mhev:MHEL_09120"/>
<feature type="coiled-coil region" evidence="1">
    <location>
        <begin position="199"/>
        <end position="226"/>
    </location>
</feature>
<protein>
    <recommendedName>
        <fullName evidence="2">Mce/MlaD domain-containing protein</fullName>
    </recommendedName>
</protein>
<dbReference type="AlphaFoldDB" id="A0A7I7T2G8"/>
<evidence type="ECO:0000256" key="1">
    <source>
        <dbReference type="SAM" id="Coils"/>
    </source>
</evidence>
<dbReference type="EMBL" id="AP022596">
    <property type="protein sequence ID" value="BBY62669.1"/>
    <property type="molecule type" value="Genomic_DNA"/>
</dbReference>
<accession>A0A7I7T2G8</accession>
<evidence type="ECO:0000313" key="4">
    <source>
        <dbReference type="Proteomes" id="UP000467148"/>
    </source>
</evidence>
<dbReference type="GO" id="GO:0005576">
    <property type="term" value="C:extracellular region"/>
    <property type="evidence" value="ECO:0007669"/>
    <property type="project" value="TreeGrafter"/>
</dbReference>
<sequence>MKMTVLRDPRLWGTTALAIATILAVVAAAVYISPPGNKTVSFYTDDASSISPGITVRIAGITVGKVTGLSIEPKQVRVNATVEGSAFVGDQSSIDVRMLTVVGGYYVNLDSLGNKPLGKSTIPKERVTLPYSLVRTLTDATKITDGLAPAPIKQSLDNIQQGLAGSNLTTISSIVDAGTALTDTLDRQRGELSQILNMSDEYIEQLAQYRGRLEELIEKVAILEQTLVIYGKGFAQAMQGMGKILLGLGPVADFYMAHREEFLEKLTRWQQIVRTWADRNGLVIRILKRTRERLYRTLDRQNAPPELLATDVCIPVPGSPC</sequence>
<dbReference type="InterPro" id="IPR003399">
    <property type="entry name" value="Mce/MlaD"/>
</dbReference>
<dbReference type="InterPro" id="IPR052336">
    <property type="entry name" value="MlaD_Phospholipid_Transporter"/>
</dbReference>